<organism evidence="2 3">
    <name type="scientific">Saccharopolyspora phatthalungensis</name>
    <dbReference type="NCBI Taxonomy" id="664693"/>
    <lineage>
        <taxon>Bacteria</taxon>
        <taxon>Bacillati</taxon>
        <taxon>Actinomycetota</taxon>
        <taxon>Actinomycetes</taxon>
        <taxon>Pseudonocardiales</taxon>
        <taxon>Pseudonocardiaceae</taxon>
        <taxon>Saccharopolyspora</taxon>
    </lineage>
</organism>
<keyword evidence="1" id="KW-0175">Coiled coil</keyword>
<dbReference type="EMBL" id="JACHIW010000001">
    <property type="protein sequence ID" value="MBB5154380.1"/>
    <property type="molecule type" value="Genomic_DNA"/>
</dbReference>
<dbReference type="AlphaFoldDB" id="A0A840Q388"/>
<dbReference type="Proteomes" id="UP000584374">
    <property type="component" value="Unassembled WGS sequence"/>
</dbReference>
<protein>
    <recommendedName>
        <fullName evidence="4">PE domain-containing protein</fullName>
    </recommendedName>
</protein>
<evidence type="ECO:0000313" key="2">
    <source>
        <dbReference type="EMBL" id="MBB5154380.1"/>
    </source>
</evidence>
<sequence length="133" mass="14477">MNNAEPEQASRALARSVAAVSSLRHAVESRNLGLDPETGGQIRAALEDHLTTVDGWLSRAGDLARHAPLGQNPVGTAMAAKFANRADGDETSFTEVLNRYREVLESARDAINDAMRTYRETDERAADSLRKIT</sequence>
<accession>A0A840Q388</accession>
<feature type="coiled-coil region" evidence="1">
    <location>
        <begin position="97"/>
        <end position="124"/>
    </location>
</feature>
<proteinExistence type="predicted"/>
<evidence type="ECO:0008006" key="4">
    <source>
        <dbReference type="Google" id="ProtNLM"/>
    </source>
</evidence>
<evidence type="ECO:0000313" key="3">
    <source>
        <dbReference type="Proteomes" id="UP000584374"/>
    </source>
</evidence>
<dbReference type="RefSeq" id="WP_184725919.1">
    <property type="nucleotide sequence ID" value="NZ_JACHIW010000001.1"/>
</dbReference>
<reference evidence="2 3" key="1">
    <citation type="submission" date="2020-08" db="EMBL/GenBank/DDBJ databases">
        <title>Sequencing the genomes of 1000 actinobacteria strains.</title>
        <authorList>
            <person name="Klenk H.-P."/>
        </authorList>
    </citation>
    <scope>NUCLEOTIDE SEQUENCE [LARGE SCALE GENOMIC DNA]</scope>
    <source>
        <strain evidence="2 3">DSM 45584</strain>
    </source>
</reference>
<name>A0A840Q388_9PSEU</name>
<gene>
    <name evidence="2" type="ORF">BJ970_001914</name>
</gene>
<comment type="caution">
    <text evidence="2">The sequence shown here is derived from an EMBL/GenBank/DDBJ whole genome shotgun (WGS) entry which is preliminary data.</text>
</comment>
<evidence type="ECO:0000256" key="1">
    <source>
        <dbReference type="SAM" id="Coils"/>
    </source>
</evidence>
<keyword evidence="3" id="KW-1185">Reference proteome</keyword>